<dbReference type="EMBL" id="JARPMG010000017">
    <property type="protein sequence ID" value="KAJ8096442.1"/>
    <property type="molecule type" value="Genomic_DNA"/>
</dbReference>
<evidence type="ECO:0000256" key="4">
    <source>
        <dbReference type="ARBA" id="ARBA00022989"/>
    </source>
</evidence>
<evidence type="ECO:0000313" key="6">
    <source>
        <dbReference type="EMBL" id="KAJ8096442.1"/>
    </source>
</evidence>
<comment type="caution">
    <text evidence="6">The sequence shown here is derived from an EMBL/GenBank/DDBJ whole genome shotgun (WGS) entry which is preliminary data.</text>
</comment>
<dbReference type="Gene3D" id="1.20.1250.20">
    <property type="entry name" value="MFS general substrate transporter like domains"/>
    <property type="match status" value="1"/>
</dbReference>
<dbReference type="RefSeq" id="XP_056039892.1">
    <property type="nucleotide sequence ID" value="XM_056190268.1"/>
</dbReference>
<keyword evidence="7" id="KW-1185">Reference proteome</keyword>
<dbReference type="PANTHER" id="PTHR43791:SF39">
    <property type="entry name" value="TRANSPORTER LIZ1_SEO1, PUTATIVE (AFU_ORTHOLOGUE AFUA_3G00980)-RELATED"/>
    <property type="match status" value="1"/>
</dbReference>
<evidence type="ECO:0000256" key="5">
    <source>
        <dbReference type="ARBA" id="ARBA00023136"/>
    </source>
</evidence>
<reference evidence="6" key="1">
    <citation type="submission" date="2023-03" db="EMBL/GenBank/DDBJ databases">
        <title>Near-Complete genome sequence of Lipomyces tetrasporous NRRL Y-64009, an oleaginous yeast capable of growing on lignocellulosic hydrolysates.</title>
        <authorList>
            <consortium name="Lawrence Berkeley National Laboratory"/>
            <person name="Jagtap S.S."/>
            <person name="Liu J.-J."/>
            <person name="Walukiewicz H.E."/>
            <person name="Pangilinan J."/>
            <person name="Lipzen A."/>
            <person name="Ahrendt S."/>
            <person name="Koriabine M."/>
            <person name="Cobaugh K."/>
            <person name="Salamov A."/>
            <person name="Yoshinaga Y."/>
            <person name="Ng V."/>
            <person name="Daum C."/>
            <person name="Grigoriev I.V."/>
            <person name="Slininger P.J."/>
            <person name="Dien B.S."/>
            <person name="Jin Y.-S."/>
            <person name="Rao C.V."/>
        </authorList>
    </citation>
    <scope>NUCLEOTIDE SEQUENCE</scope>
    <source>
        <strain evidence="6">NRRL Y-64009</strain>
    </source>
</reference>
<dbReference type="AlphaFoldDB" id="A0AAD7VNP3"/>
<evidence type="ECO:0000256" key="2">
    <source>
        <dbReference type="ARBA" id="ARBA00022448"/>
    </source>
</evidence>
<evidence type="ECO:0000256" key="1">
    <source>
        <dbReference type="ARBA" id="ARBA00004141"/>
    </source>
</evidence>
<dbReference type="GO" id="GO:0022857">
    <property type="term" value="F:transmembrane transporter activity"/>
    <property type="evidence" value="ECO:0007669"/>
    <property type="project" value="InterPro"/>
</dbReference>
<dbReference type="InterPro" id="IPR036259">
    <property type="entry name" value="MFS_trans_sf"/>
</dbReference>
<dbReference type="GO" id="GO:0016020">
    <property type="term" value="C:membrane"/>
    <property type="evidence" value="ECO:0007669"/>
    <property type="project" value="UniProtKB-SubCell"/>
</dbReference>
<dbReference type="Pfam" id="PF07690">
    <property type="entry name" value="MFS_1"/>
    <property type="match status" value="1"/>
</dbReference>
<dbReference type="InterPro" id="IPR011701">
    <property type="entry name" value="MFS"/>
</dbReference>
<organism evidence="6 7">
    <name type="scientific">Lipomyces tetrasporus</name>
    <dbReference type="NCBI Taxonomy" id="54092"/>
    <lineage>
        <taxon>Eukaryota</taxon>
        <taxon>Fungi</taxon>
        <taxon>Dikarya</taxon>
        <taxon>Ascomycota</taxon>
        <taxon>Saccharomycotina</taxon>
        <taxon>Lipomycetes</taxon>
        <taxon>Lipomycetales</taxon>
        <taxon>Lipomycetaceae</taxon>
        <taxon>Lipomyces</taxon>
    </lineage>
</organism>
<keyword evidence="4" id="KW-1133">Transmembrane helix</keyword>
<comment type="subcellular location">
    <subcellularLocation>
        <location evidence="1">Membrane</location>
        <topology evidence="1">Multi-pass membrane protein</topology>
    </subcellularLocation>
</comment>
<accession>A0AAD7VNP3</accession>
<keyword evidence="3" id="KW-0812">Transmembrane</keyword>
<evidence type="ECO:0000313" key="7">
    <source>
        <dbReference type="Proteomes" id="UP001217417"/>
    </source>
</evidence>
<evidence type="ECO:0000256" key="3">
    <source>
        <dbReference type="ARBA" id="ARBA00022692"/>
    </source>
</evidence>
<keyword evidence="5" id="KW-0472">Membrane</keyword>
<dbReference type="GeneID" id="80885434"/>
<name>A0AAD7VNP3_9ASCO</name>
<dbReference type="Proteomes" id="UP001217417">
    <property type="component" value="Unassembled WGS sequence"/>
</dbReference>
<sequence length="198" mass="22845">MFMGPDPDPGWRPPKWRTTLSFFWESIAKPPGERRYVNKLDRGLRTILSWPWTREISTTLMKQALHLNGNEYNYPDPLFNCGYLVGSIPSQWSLSFAHPSIMIPSCKVTYIYVCRFFQGVAESICFPTMMMIIGSWYKLEEIAKRVIIWDMTGNIASMFSGYLQAAIYTNLNGAGFAGWQWLFIIDGVISNWTLRLLC</sequence>
<keyword evidence="2" id="KW-0813">Transport</keyword>
<gene>
    <name evidence="6" type="ORF">POJ06DRAFT_287566</name>
</gene>
<protein>
    <submittedName>
        <fullName evidence="6">Uncharacterized protein</fullName>
    </submittedName>
</protein>
<dbReference type="PANTHER" id="PTHR43791">
    <property type="entry name" value="PERMEASE-RELATED"/>
    <property type="match status" value="1"/>
</dbReference>
<dbReference type="SUPFAM" id="SSF103473">
    <property type="entry name" value="MFS general substrate transporter"/>
    <property type="match status" value="1"/>
</dbReference>
<proteinExistence type="predicted"/>